<keyword evidence="4" id="KW-1185">Reference proteome</keyword>
<feature type="domain" description="RRM" evidence="2">
    <location>
        <begin position="18"/>
        <end position="99"/>
    </location>
</feature>
<evidence type="ECO:0000256" key="1">
    <source>
        <dbReference type="PROSITE-ProRule" id="PRU00176"/>
    </source>
</evidence>
<dbReference type="AlphaFoldDB" id="A0AAD5GER4"/>
<dbReference type="EMBL" id="JAMZMK010008969">
    <property type="protein sequence ID" value="KAI7737711.1"/>
    <property type="molecule type" value="Genomic_DNA"/>
</dbReference>
<accession>A0AAD5GER4</accession>
<dbReference type="GO" id="GO:0003723">
    <property type="term" value="F:RNA binding"/>
    <property type="evidence" value="ECO:0007669"/>
    <property type="project" value="UniProtKB-UniRule"/>
</dbReference>
<proteinExistence type="predicted"/>
<gene>
    <name evidence="3" type="ORF">M8C21_011883</name>
</gene>
<evidence type="ECO:0000313" key="3">
    <source>
        <dbReference type="EMBL" id="KAI7737711.1"/>
    </source>
</evidence>
<dbReference type="PANTHER" id="PTHR36309:SF1">
    <property type="entry name" value="RNA-BINDING (RRM_RBD_RNP MOTIFS) FAMILY PROTEIN"/>
    <property type="match status" value="1"/>
</dbReference>
<organism evidence="3 4">
    <name type="scientific">Ambrosia artemisiifolia</name>
    <name type="common">Common ragweed</name>
    <dbReference type="NCBI Taxonomy" id="4212"/>
    <lineage>
        <taxon>Eukaryota</taxon>
        <taxon>Viridiplantae</taxon>
        <taxon>Streptophyta</taxon>
        <taxon>Embryophyta</taxon>
        <taxon>Tracheophyta</taxon>
        <taxon>Spermatophyta</taxon>
        <taxon>Magnoliopsida</taxon>
        <taxon>eudicotyledons</taxon>
        <taxon>Gunneridae</taxon>
        <taxon>Pentapetalae</taxon>
        <taxon>asterids</taxon>
        <taxon>campanulids</taxon>
        <taxon>Asterales</taxon>
        <taxon>Asteraceae</taxon>
        <taxon>Asteroideae</taxon>
        <taxon>Heliantheae alliance</taxon>
        <taxon>Heliantheae</taxon>
        <taxon>Ambrosia</taxon>
    </lineage>
</organism>
<dbReference type="PANTHER" id="PTHR36309">
    <property type="entry name" value="RNA-BINDING (RRM/RBD/RNP MOTIFS) FAMILY PROTEIN"/>
    <property type="match status" value="1"/>
</dbReference>
<dbReference type="Gene3D" id="3.30.70.330">
    <property type="match status" value="1"/>
</dbReference>
<reference evidence="3" key="1">
    <citation type="submission" date="2022-06" db="EMBL/GenBank/DDBJ databases">
        <title>Uncovering the hologenomic basis of an extraordinary plant invasion.</title>
        <authorList>
            <person name="Bieker V.C."/>
            <person name="Martin M.D."/>
            <person name="Gilbert T."/>
            <person name="Hodgins K."/>
            <person name="Battlay P."/>
            <person name="Petersen B."/>
            <person name="Wilson J."/>
        </authorList>
    </citation>
    <scope>NUCLEOTIDE SEQUENCE</scope>
    <source>
        <strain evidence="3">AA19_3_7</strain>
        <tissue evidence="3">Leaf</tissue>
    </source>
</reference>
<dbReference type="InterPro" id="IPR035979">
    <property type="entry name" value="RBD_domain_sf"/>
</dbReference>
<dbReference type="PROSITE" id="PS50102">
    <property type="entry name" value="RRM"/>
    <property type="match status" value="1"/>
</dbReference>
<evidence type="ECO:0000313" key="4">
    <source>
        <dbReference type="Proteomes" id="UP001206925"/>
    </source>
</evidence>
<dbReference type="InterPro" id="IPR053316">
    <property type="entry name" value="Epigenetic_reg_gene_expr"/>
</dbReference>
<sequence>MDPSAEEKYAAFQEKVKKSIHIDNLSPQVTEAVLKSALGQFGKVTAVHLIPTYFTSGNVCALVEMESAKQAEEIVAEMGDSPLMVSGMPRPVRAQKAKVEMFEDRPKKHERRIVCRWMDPTHPSFELAKKIKNLTKRHAAEAQYLMEQELADEQKLHNQQNETLQANYEKYKLIDGAQGDGALKRLAGYYGTTLDDC</sequence>
<dbReference type="InterPro" id="IPR012677">
    <property type="entry name" value="Nucleotide-bd_a/b_plait_sf"/>
</dbReference>
<dbReference type="CDD" id="cd00590">
    <property type="entry name" value="RRM_SF"/>
    <property type="match status" value="1"/>
</dbReference>
<keyword evidence="1" id="KW-0694">RNA-binding</keyword>
<comment type="caution">
    <text evidence="3">The sequence shown here is derived from an EMBL/GenBank/DDBJ whole genome shotgun (WGS) entry which is preliminary data.</text>
</comment>
<name>A0AAD5GER4_AMBAR</name>
<dbReference type="Proteomes" id="UP001206925">
    <property type="component" value="Unassembled WGS sequence"/>
</dbReference>
<dbReference type="Pfam" id="PF00076">
    <property type="entry name" value="RRM_1"/>
    <property type="match status" value="1"/>
</dbReference>
<dbReference type="SUPFAM" id="SSF54928">
    <property type="entry name" value="RNA-binding domain, RBD"/>
    <property type="match status" value="1"/>
</dbReference>
<protein>
    <recommendedName>
        <fullName evidence="2">RRM domain-containing protein</fullName>
    </recommendedName>
</protein>
<dbReference type="SMART" id="SM00360">
    <property type="entry name" value="RRM"/>
    <property type="match status" value="1"/>
</dbReference>
<evidence type="ECO:0000259" key="2">
    <source>
        <dbReference type="PROSITE" id="PS50102"/>
    </source>
</evidence>
<dbReference type="InterPro" id="IPR000504">
    <property type="entry name" value="RRM_dom"/>
</dbReference>